<organism evidence="9 10">
    <name type="scientific">Aspergillus steynii IBT 23096</name>
    <dbReference type="NCBI Taxonomy" id="1392250"/>
    <lineage>
        <taxon>Eukaryota</taxon>
        <taxon>Fungi</taxon>
        <taxon>Dikarya</taxon>
        <taxon>Ascomycota</taxon>
        <taxon>Pezizomycotina</taxon>
        <taxon>Eurotiomycetes</taxon>
        <taxon>Eurotiomycetidae</taxon>
        <taxon>Eurotiales</taxon>
        <taxon>Aspergillaceae</taxon>
        <taxon>Aspergillus</taxon>
        <taxon>Aspergillus subgen. Circumdati</taxon>
    </lineage>
</organism>
<dbReference type="GeneID" id="36553862"/>
<dbReference type="Gene3D" id="4.10.240.10">
    <property type="entry name" value="Zn(2)-C6 fungal-type DNA-binding domain"/>
    <property type="match status" value="1"/>
</dbReference>
<feature type="domain" description="Zn(2)-C6 fungal-type" evidence="8">
    <location>
        <begin position="15"/>
        <end position="44"/>
    </location>
</feature>
<dbReference type="PANTHER" id="PTHR31944:SF131">
    <property type="entry name" value="HEME-RESPONSIVE ZINC FINGER TRANSCRIPTION FACTOR HAP1"/>
    <property type="match status" value="1"/>
</dbReference>
<dbReference type="CDD" id="cd00067">
    <property type="entry name" value="GAL4"/>
    <property type="match status" value="1"/>
</dbReference>
<dbReference type="CDD" id="cd12148">
    <property type="entry name" value="fungal_TF_MHR"/>
    <property type="match status" value="1"/>
</dbReference>
<dbReference type="GO" id="GO:0005634">
    <property type="term" value="C:nucleus"/>
    <property type="evidence" value="ECO:0007669"/>
    <property type="project" value="TreeGrafter"/>
</dbReference>
<dbReference type="EMBL" id="MSFO01000001">
    <property type="protein sequence ID" value="PLB54163.1"/>
    <property type="molecule type" value="Genomic_DNA"/>
</dbReference>
<dbReference type="Pfam" id="PF04082">
    <property type="entry name" value="Fungal_trans"/>
    <property type="match status" value="1"/>
</dbReference>
<reference evidence="9 10" key="1">
    <citation type="submission" date="2016-12" db="EMBL/GenBank/DDBJ databases">
        <title>The genomes of Aspergillus section Nigri reveals drivers in fungal speciation.</title>
        <authorList>
            <consortium name="DOE Joint Genome Institute"/>
            <person name="Vesth T.C."/>
            <person name="Nybo J."/>
            <person name="Theobald S."/>
            <person name="Brandl J."/>
            <person name="Frisvad J.C."/>
            <person name="Nielsen K.F."/>
            <person name="Lyhne E.K."/>
            <person name="Kogle M.E."/>
            <person name="Kuo A."/>
            <person name="Riley R."/>
            <person name="Clum A."/>
            <person name="Nolan M."/>
            <person name="Lipzen A."/>
            <person name="Salamov A."/>
            <person name="Henrissat B."/>
            <person name="Wiebenga A."/>
            <person name="De Vries R.P."/>
            <person name="Grigoriev I.V."/>
            <person name="Mortensen U.H."/>
            <person name="Andersen M.R."/>
            <person name="Baker S.E."/>
        </authorList>
    </citation>
    <scope>NUCLEOTIDE SEQUENCE [LARGE SCALE GENOMIC DNA]</scope>
    <source>
        <strain evidence="9 10">IBT 23096</strain>
    </source>
</reference>
<keyword evidence="2" id="KW-0862">Zinc</keyword>
<keyword evidence="10" id="KW-1185">Reference proteome</keyword>
<comment type="caution">
    <text evidence="9">The sequence shown here is derived from an EMBL/GenBank/DDBJ whole genome shotgun (WGS) entry which is preliminary data.</text>
</comment>
<keyword evidence="3" id="KW-0805">Transcription regulation</keyword>
<dbReference type="AlphaFoldDB" id="A0A2I2GMR2"/>
<dbReference type="VEuPathDB" id="FungiDB:P170DRAFT_397261"/>
<dbReference type="InterPro" id="IPR001138">
    <property type="entry name" value="Zn2Cys6_DnaBD"/>
</dbReference>
<dbReference type="OrthoDB" id="4337792at2759"/>
<dbReference type="Pfam" id="PF00172">
    <property type="entry name" value="Zn_clus"/>
    <property type="match status" value="1"/>
</dbReference>
<name>A0A2I2GMR2_9EURO</name>
<evidence type="ECO:0000256" key="6">
    <source>
        <dbReference type="ARBA" id="ARBA00023242"/>
    </source>
</evidence>
<evidence type="ECO:0000259" key="8">
    <source>
        <dbReference type="PROSITE" id="PS50048"/>
    </source>
</evidence>
<dbReference type="Proteomes" id="UP000234275">
    <property type="component" value="Unassembled WGS sequence"/>
</dbReference>
<evidence type="ECO:0000313" key="10">
    <source>
        <dbReference type="Proteomes" id="UP000234275"/>
    </source>
</evidence>
<keyword evidence="5" id="KW-0804">Transcription</keyword>
<dbReference type="SMART" id="SM00066">
    <property type="entry name" value="GAL4"/>
    <property type="match status" value="1"/>
</dbReference>
<dbReference type="GO" id="GO:0008270">
    <property type="term" value="F:zinc ion binding"/>
    <property type="evidence" value="ECO:0007669"/>
    <property type="project" value="InterPro"/>
</dbReference>
<dbReference type="InterPro" id="IPR051430">
    <property type="entry name" value="Fungal_TF_Env_Response"/>
</dbReference>
<protein>
    <recommendedName>
        <fullName evidence="8">Zn(2)-C6 fungal-type domain-containing protein</fullName>
    </recommendedName>
</protein>
<keyword evidence="1" id="KW-0479">Metal-binding</keyword>
<keyword evidence="6" id="KW-0539">Nucleus</keyword>
<keyword evidence="4" id="KW-0238">DNA-binding</keyword>
<evidence type="ECO:0000256" key="5">
    <source>
        <dbReference type="ARBA" id="ARBA00023163"/>
    </source>
</evidence>
<evidence type="ECO:0000256" key="1">
    <source>
        <dbReference type="ARBA" id="ARBA00022723"/>
    </source>
</evidence>
<evidence type="ECO:0000256" key="4">
    <source>
        <dbReference type="ARBA" id="ARBA00023125"/>
    </source>
</evidence>
<evidence type="ECO:0000313" key="9">
    <source>
        <dbReference type="EMBL" id="PLB54163.1"/>
    </source>
</evidence>
<dbReference type="InterPro" id="IPR036864">
    <property type="entry name" value="Zn2-C6_fun-type_DNA-bd_sf"/>
</dbReference>
<dbReference type="SUPFAM" id="SSF57701">
    <property type="entry name" value="Zn2/Cys6 DNA-binding domain"/>
    <property type="match status" value="1"/>
</dbReference>
<feature type="region of interest" description="Disordered" evidence="7">
    <location>
        <begin position="80"/>
        <end position="131"/>
    </location>
</feature>
<evidence type="ECO:0000256" key="7">
    <source>
        <dbReference type="SAM" id="MobiDB-lite"/>
    </source>
</evidence>
<dbReference type="RefSeq" id="XP_024709465.1">
    <property type="nucleotide sequence ID" value="XM_024846163.1"/>
</dbReference>
<dbReference type="PROSITE" id="PS00463">
    <property type="entry name" value="ZN2_CY6_FUNGAL_1"/>
    <property type="match status" value="1"/>
</dbReference>
<dbReference type="PROSITE" id="PS50048">
    <property type="entry name" value="ZN2_CY6_FUNGAL_2"/>
    <property type="match status" value="1"/>
</dbReference>
<evidence type="ECO:0000256" key="3">
    <source>
        <dbReference type="ARBA" id="ARBA00023015"/>
    </source>
</evidence>
<dbReference type="SMART" id="SM00906">
    <property type="entry name" value="Fungal_trans"/>
    <property type="match status" value="1"/>
</dbReference>
<sequence length="705" mass="79017">MSSITPRKRRRPLLSCVECRRRKVRCDRDEPCARCVQNGVRCLYKADAGDIASPFIKNRGSQVGASAQLDGHTPVWQESRYERSVTASQAQETHVLQQPENHHHTRDPVSSGLAGPGNSRNGQVRGILSKSRLLGPTHPVTTYRQCDKIYPAGVTENVVGSKASIDSALLSETQMLIASSKTLARAIKRSQMSRTFDADDVLQILPARDVVDALVEHYLRVVEGPFRILHIPAFRKKYSSFWDNPNNHEPLSTVHILLVASIGVRFHHDNETELLSRGRQCIGKAQSYLSELAQKDLVSVAGLQAQCLLSVALQYSPIKPQAAWLTQGNLLRTAVYMGLHRDGERFPNMSFFNAEMRRRLWYTVLELELQAAMDIGMVPMVSHEDFDTKYPLNIDDNDFDATTNQPEPRVAQVWTQASLQILLSRSLETRLRVARLMNNSFTEPRYEDVLHLTKTLTASISALNKDLATHGLHTSSLHQNLANCLTRRFILALHQPFAAKAHHDPRFHYSRKVCLDHAFLILSPTPSFDFDRMLLNTVSLFRHIMHFAAMLVCVELIAQIKEDQPETQLLSLHQTDRKGLLSVVQPVFWITEARLRSGGETNVKSHVFSKIAIAQIQAMEQGWNVQEHVLAKAKRGASKALELLQQQYALCCGSDGGVNMSLSVGDGVPSRGMDEIMDQKPYDDVGVEFDLGDTANWLFAALADI</sequence>
<proteinExistence type="predicted"/>
<feature type="compositionally biased region" description="Polar residues" evidence="7">
    <location>
        <begin position="85"/>
        <end position="99"/>
    </location>
</feature>
<dbReference type="GO" id="GO:0006351">
    <property type="term" value="P:DNA-templated transcription"/>
    <property type="evidence" value="ECO:0007669"/>
    <property type="project" value="InterPro"/>
</dbReference>
<dbReference type="InterPro" id="IPR007219">
    <property type="entry name" value="XnlR_reg_dom"/>
</dbReference>
<dbReference type="GO" id="GO:0001228">
    <property type="term" value="F:DNA-binding transcription activator activity, RNA polymerase II-specific"/>
    <property type="evidence" value="ECO:0007669"/>
    <property type="project" value="TreeGrafter"/>
</dbReference>
<accession>A0A2I2GMR2</accession>
<evidence type="ECO:0000256" key="2">
    <source>
        <dbReference type="ARBA" id="ARBA00022833"/>
    </source>
</evidence>
<dbReference type="GO" id="GO:0000978">
    <property type="term" value="F:RNA polymerase II cis-regulatory region sequence-specific DNA binding"/>
    <property type="evidence" value="ECO:0007669"/>
    <property type="project" value="TreeGrafter"/>
</dbReference>
<gene>
    <name evidence="9" type="ORF">P170DRAFT_397261</name>
</gene>
<dbReference type="PANTHER" id="PTHR31944">
    <property type="entry name" value="HEME-RESPONSIVE ZINC FINGER TRANSCRIPTION FACTOR HAP1"/>
    <property type="match status" value="1"/>
</dbReference>